<name>A0A502HFF3_9BACT</name>
<protein>
    <submittedName>
        <fullName evidence="2">Uncharacterized protein</fullName>
    </submittedName>
</protein>
<gene>
    <name evidence="2" type="ORF">EAH73_03470</name>
</gene>
<organism evidence="2 3">
    <name type="scientific">Hymenobacter nivis</name>
    <dbReference type="NCBI Taxonomy" id="1850093"/>
    <lineage>
        <taxon>Bacteria</taxon>
        <taxon>Pseudomonadati</taxon>
        <taxon>Bacteroidota</taxon>
        <taxon>Cytophagia</taxon>
        <taxon>Cytophagales</taxon>
        <taxon>Hymenobacteraceae</taxon>
        <taxon>Hymenobacter</taxon>
    </lineage>
</organism>
<comment type="caution">
    <text evidence="2">The sequence shown here is derived from an EMBL/GenBank/DDBJ whole genome shotgun (WGS) entry which is preliminary data.</text>
</comment>
<feature type="signal peptide" evidence="1">
    <location>
        <begin position="1"/>
        <end position="24"/>
    </location>
</feature>
<reference evidence="2 3" key="1">
    <citation type="journal article" date="2019" name="Environ. Microbiol.">
        <title>Species interactions and distinct microbial communities in high Arctic permafrost affected cryosols are associated with the CH4 and CO2 gas fluxes.</title>
        <authorList>
            <person name="Altshuler I."/>
            <person name="Hamel J."/>
            <person name="Turney S."/>
            <person name="Magnuson E."/>
            <person name="Levesque R."/>
            <person name="Greer C."/>
            <person name="Whyte L.G."/>
        </authorList>
    </citation>
    <scope>NUCLEOTIDE SEQUENCE [LARGE SCALE GENOMIC DNA]</scope>
    <source>
        <strain evidence="2 3">S9.2P</strain>
    </source>
</reference>
<keyword evidence="3" id="KW-1185">Reference proteome</keyword>
<dbReference type="EMBL" id="RCYZ01000001">
    <property type="protein sequence ID" value="TPG72302.1"/>
    <property type="molecule type" value="Genomic_DNA"/>
</dbReference>
<feature type="chain" id="PRO_5021198987" evidence="1">
    <location>
        <begin position="25"/>
        <end position="201"/>
    </location>
</feature>
<dbReference type="AlphaFoldDB" id="A0A502HFF3"/>
<evidence type="ECO:0000256" key="1">
    <source>
        <dbReference type="SAM" id="SignalP"/>
    </source>
</evidence>
<dbReference type="OrthoDB" id="673149at2"/>
<evidence type="ECO:0000313" key="2">
    <source>
        <dbReference type="EMBL" id="TPG72302.1"/>
    </source>
</evidence>
<sequence>MPHPAAKLSLSSFLVLLSVSAATAQAPSPADECEKLKIEVAKLKFENANLRKGLLATPGHQAALAGTAGGPAQSGPAPAEQRQTVQKVTLALVKCAGNAKAQTVAVTLLLTNAGPTQDLQFEQVTAVDEQGQEYRTFDMHIGAGGARNKLATGVPVRATFVIPKVLPTTRSFKLLSCPVYDNASPGRTLGVEFRDVAIAWK</sequence>
<dbReference type="RefSeq" id="WP_140465083.1">
    <property type="nucleotide sequence ID" value="NZ_RCYZ01000001.1"/>
</dbReference>
<keyword evidence="1" id="KW-0732">Signal</keyword>
<evidence type="ECO:0000313" key="3">
    <source>
        <dbReference type="Proteomes" id="UP000317646"/>
    </source>
</evidence>
<accession>A0A502HFF3</accession>
<dbReference type="Proteomes" id="UP000317646">
    <property type="component" value="Unassembled WGS sequence"/>
</dbReference>
<proteinExistence type="predicted"/>